<dbReference type="InterPro" id="IPR040369">
    <property type="entry name" value="ARMC9"/>
</dbReference>
<feature type="compositionally biased region" description="Basic and acidic residues" evidence="1">
    <location>
        <begin position="482"/>
        <end position="494"/>
    </location>
</feature>
<feature type="compositionally biased region" description="Basic and acidic residues" evidence="1">
    <location>
        <begin position="683"/>
        <end position="692"/>
    </location>
</feature>
<dbReference type="PANTHER" id="PTHR14881">
    <property type="entry name" value="LISH DOMAIN-CONTAINING PROTEIN ARMC9"/>
    <property type="match status" value="1"/>
</dbReference>
<dbReference type="AlphaFoldDB" id="A0AAV5SNR4"/>
<gene>
    <name evidence="3" type="ORF">PENTCL1PPCAC_4418</name>
</gene>
<comment type="caution">
    <text evidence="3">The sequence shown here is derived from an EMBL/GenBank/DDBJ whole genome shotgun (WGS) entry which is preliminary data.</text>
</comment>
<dbReference type="SUPFAM" id="SSF48371">
    <property type="entry name" value="ARM repeat"/>
    <property type="match status" value="1"/>
</dbReference>
<dbReference type="EMBL" id="BTSX01000002">
    <property type="protein sequence ID" value="GMS82243.1"/>
    <property type="molecule type" value="Genomic_DNA"/>
</dbReference>
<dbReference type="GO" id="GO:0060271">
    <property type="term" value="P:cilium assembly"/>
    <property type="evidence" value="ECO:0007669"/>
    <property type="project" value="InterPro"/>
</dbReference>
<feature type="compositionally biased region" description="Polar residues" evidence="1">
    <location>
        <begin position="613"/>
        <end position="632"/>
    </location>
</feature>
<dbReference type="InterPro" id="IPR048959">
    <property type="entry name" value="ARMC9_ARM_dom"/>
</dbReference>
<proteinExistence type="predicted"/>
<accession>A0AAV5SNR4</accession>
<dbReference type="Pfam" id="PF21050">
    <property type="entry name" value="ARMC9_ARM"/>
    <property type="match status" value="1"/>
</dbReference>
<dbReference type="InterPro" id="IPR016024">
    <property type="entry name" value="ARM-type_fold"/>
</dbReference>
<feature type="compositionally biased region" description="Basic and acidic residues" evidence="1">
    <location>
        <begin position="645"/>
        <end position="671"/>
    </location>
</feature>
<feature type="region of interest" description="Disordered" evidence="1">
    <location>
        <begin position="482"/>
        <end position="543"/>
    </location>
</feature>
<dbReference type="GO" id="GO:0097542">
    <property type="term" value="C:ciliary tip"/>
    <property type="evidence" value="ECO:0007669"/>
    <property type="project" value="TreeGrafter"/>
</dbReference>
<organism evidence="3 4">
    <name type="scientific">Pristionchus entomophagus</name>
    <dbReference type="NCBI Taxonomy" id="358040"/>
    <lineage>
        <taxon>Eukaryota</taxon>
        <taxon>Metazoa</taxon>
        <taxon>Ecdysozoa</taxon>
        <taxon>Nematoda</taxon>
        <taxon>Chromadorea</taxon>
        <taxon>Rhabditida</taxon>
        <taxon>Rhabditina</taxon>
        <taxon>Diplogasteromorpha</taxon>
        <taxon>Diplogasteroidea</taxon>
        <taxon>Neodiplogasteridae</taxon>
        <taxon>Pristionchus</taxon>
    </lineage>
</organism>
<sequence length="722" mass="80648">MVYLLNGSILRDYRLSRPTVIRILPSGFVDSPPSPRSIVENWRVEVDIWSEKEKEEDTVDQEEERVLIDLGEQLLWNLRGFDREECRSAARDLLQRMTAMTEEVEKRKYRSKVLTSHIPAGPSSPTSMRRHRSLHEKTGSYQKETSEHRVTFVDSVRPSSPLYCFVSELNFSKISSQLFNNPSSRKSALLIQAMRQQITVTSSKEYANRAIAIFAEKDVLSLKNRKQSLIAMILMGTDNGFEVKEQLCRFVNSIASFKAGRSYLLTVGGGKEMLIQLMSALKARRIHGAAQDHAIAAIEKLSVRPSVCRELLSLGFFDWLLPTIDTGRLSPYGAEFCAALLLNLTLSTNSPALLARHADQMLSAMASLLRMKNTGVCPFINGALYAAFAFGRIRARARETKFEVHLQAKLERADCAMDQLHIPFLLKQMKGETEMVRVPSSNGENEEDTGLDHCESEIESTDQLRPIGAELAGARLLLAKEAKKEAEDEERERGGGPPGTVHSRLRSKVRRANTKIGMSRPLSRSEPRRVNSAASQATFTVEQEARKPLTQPVALSQLAIALKTATEKEKENVAEIIEAKESKQTGRATARKTGKETQRGGEPSSPTKEDAKSLNNSKGSRELSTLLSSPSKSGKVLQKANSIAKDPKEERIREEKREEKKVEEKKEEKALKSSRRGIPLKVMMKEDEKKEMSSSPPFFPPVPVDLLGERDPVTGAVPNRIP</sequence>
<dbReference type="Proteomes" id="UP001432027">
    <property type="component" value="Unassembled WGS sequence"/>
</dbReference>
<dbReference type="GO" id="GO:0005814">
    <property type="term" value="C:centriole"/>
    <property type="evidence" value="ECO:0007669"/>
    <property type="project" value="TreeGrafter"/>
</dbReference>
<dbReference type="PANTHER" id="PTHR14881:SF4">
    <property type="entry name" value="LISH DOMAIN-CONTAINING PROTEIN ARMC9"/>
    <property type="match status" value="1"/>
</dbReference>
<feature type="region of interest" description="Disordered" evidence="1">
    <location>
        <begin position="576"/>
        <end position="722"/>
    </location>
</feature>
<evidence type="ECO:0000259" key="2">
    <source>
        <dbReference type="Pfam" id="PF21050"/>
    </source>
</evidence>
<name>A0AAV5SNR4_9BILA</name>
<dbReference type="GO" id="GO:0036064">
    <property type="term" value="C:ciliary basal body"/>
    <property type="evidence" value="ECO:0007669"/>
    <property type="project" value="InterPro"/>
</dbReference>
<evidence type="ECO:0000256" key="1">
    <source>
        <dbReference type="SAM" id="MobiDB-lite"/>
    </source>
</evidence>
<reference evidence="3" key="1">
    <citation type="submission" date="2023-10" db="EMBL/GenBank/DDBJ databases">
        <title>Genome assembly of Pristionchus species.</title>
        <authorList>
            <person name="Yoshida K."/>
            <person name="Sommer R.J."/>
        </authorList>
    </citation>
    <scope>NUCLEOTIDE SEQUENCE</scope>
    <source>
        <strain evidence="3">RS0144</strain>
    </source>
</reference>
<evidence type="ECO:0000313" key="4">
    <source>
        <dbReference type="Proteomes" id="UP001432027"/>
    </source>
</evidence>
<protein>
    <recommendedName>
        <fullName evidence="2">LisH domain-containing protein</fullName>
    </recommendedName>
</protein>
<feature type="compositionally biased region" description="Basic residues" evidence="1">
    <location>
        <begin position="503"/>
        <end position="513"/>
    </location>
</feature>
<feature type="compositionally biased region" description="Polar residues" evidence="1">
    <location>
        <begin position="532"/>
        <end position="541"/>
    </location>
</feature>
<keyword evidence="4" id="KW-1185">Reference proteome</keyword>
<feature type="non-terminal residue" evidence="3">
    <location>
        <position position="722"/>
    </location>
</feature>
<feature type="domain" description="LisH" evidence="2">
    <location>
        <begin position="313"/>
        <end position="429"/>
    </location>
</feature>
<evidence type="ECO:0000313" key="3">
    <source>
        <dbReference type="EMBL" id="GMS82243.1"/>
    </source>
</evidence>